<dbReference type="EMBL" id="JACIEK010000014">
    <property type="protein sequence ID" value="MBB4000063.1"/>
    <property type="molecule type" value="Genomic_DNA"/>
</dbReference>
<evidence type="ECO:0000256" key="3">
    <source>
        <dbReference type="ARBA" id="ARBA00023163"/>
    </source>
</evidence>
<organism evidence="5 6">
    <name type="scientific">Aureimonas pseudogalii</name>
    <dbReference type="NCBI Taxonomy" id="1744844"/>
    <lineage>
        <taxon>Bacteria</taxon>
        <taxon>Pseudomonadati</taxon>
        <taxon>Pseudomonadota</taxon>
        <taxon>Alphaproteobacteria</taxon>
        <taxon>Hyphomicrobiales</taxon>
        <taxon>Aurantimonadaceae</taxon>
        <taxon>Aureimonas</taxon>
    </lineage>
</organism>
<dbReference type="InterPro" id="IPR000524">
    <property type="entry name" value="Tscrpt_reg_HTH_GntR"/>
</dbReference>
<evidence type="ECO:0000313" key="6">
    <source>
        <dbReference type="Proteomes" id="UP000542776"/>
    </source>
</evidence>
<dbReference type="GO" id="GO:0045892">
    <property type="term" value="P:negative regulation of DNA-templated transcription"/>
    <property type="evidence" value="ECO:0007669"/>
    <property type="project" value="TreeGrafter"/>
</dbReference>
<dbReference type="SUPFAM" id="SSF64288">
    <property type="entry name" value="Chorismate lyase-like"/>
    <property type="match status" value="1"/>
</dbReference>
<dbReference type="InterPro" id="IPR011663">
    <property type="entry name" value="UTRA"/>
</dbReference>
<dbReference type="CDD" id="cd07377">
    <property type="entry name" value="WHTH_GntR"/>
    <property type="match status" value="1"/>
</dbReference>
<reference evidence="5 6" key="1">
    <citation type="submission" date="2020-08" db="EMBL/GenBank/DDBJ databases">
        <title>Genomic Encyclopedia of Type Strains, Phase IV (KMG-IV): sequencing the most valuable type-strain genomes for metagenomic binning, comparative biology and taxonomic classification.</title>
        <authorList>
            <person name="Goeker M."/>
        </authorList>
    </citation>
    <scope>NUCLEOTIDE SEQUENCE [LARGE SCALE GENOMIC DNA]</scope>
    <source>
        <strain evidence="5 6">DSM 102238</strain>
    </source>
</reference>
<dbReference type="InterPro" id="IPR050679">
    <property type="entry name" value="Bact_HTH_transcr_reg"/>
</dbReference>
<keyword evidence="6" id="KW-1185">Reference proteome</keyword>
<dbReference type="Pfam" id="PF07702">
    <property type="entry name" value="UTRA"/>
    <property type="match status" value="1"/>
</dbReference>
<dbReference type="Pfam" id="PF00392">
    <property type="entry name" value="GntR"/>
    <property type="match status" value="1"/>
</dbReference>
<accession>A0A7W6MLR2</accession>
<dbReference type="InterPro" id="IPR036390">
    <property type="entry name" value="WH_DNA-bd_sf"/>
</dbReference>
<dbReference type="SMART" id="SM00866">
    <property type="entry name" value="UTRA"/>
    <property type="match status" value="1"/>
</dbReference>
<gene>
    <name evidence="5" type="ORF">GGR04_003937</name>
</gene>
<dbReference type="Gene3D" id="3.40.1410.10">
    <property type="entry name" value="Chorismate lyase-like"/>
    <property type="match status" value="1"/>
</dbReference>
<proteinExistence type="predicted"/>
<keyword evidence="3" id="KW-0804">Transcription</keyword>
<dbReference type="InterPro" id="IPR028978">
    <property type="entry name" value="Chorismate_lyase_/UTRA_dom_sf"/>
</dbReference>
<keyword evidence="1" id="KW-0805">Transcription regulation</keyword>
<sequence length="253" mass="26712">MTASLFHAAALPLGGGPLYLRLQAMIRGAVADGRLKPADALPPEREMALSVGVSRVTVRKALEGLAAEGVVEQRHGSGTFVSAPSRKVQQGLSNLTSFTEDMATRGRRTTSDWIVRRIERAAPAEAMQLALSPGESVARLHRLRRADGLAMAIERACIPVAILPDPAAVGASLYDAMEAAGHRPVRALQRLTAQNLGPDDAGLLGLAEGTAALAIVRVSFDAAGRPVEFTRSLYRGDAYDFVAELALSERGPA</sequence>
<dbReference type="RefSeq" id="WP_183201582.1">
    <property type="nucleotide sequence ID" value="NZ_JACIEK010000014.1"/>
</dbReference>
<dbReference type="AlphaFoldDB" id="A0A7W6MLR2"/>
<dbReference type="GO" id="GO:0003677">
    <property type="term" value="F:DNA binding"/>
    <property type="evidence" value="ECO:0007669"/>
    <property type="project" value="UniProtKB-KW"/>
</dbReference>
<dbReference type="SUPFAM" id="SSF46785">
    <property type="entry name" value="Winged helix' DNA-binding domain"/>
    <property type="match status" value="1"/>
</dbReference>
<evidence type="ECO:0000256" key="2">
    <source>
        <dbReference type="ARBA" id="ARBA00023125"/>
    </source>
</evidence>
<dbReference type="PRINTS" id="PR00035">
    <property type="entry name" value="HTHGNTR"/>
</dbReference>
<dbReference type="PANTHER" id="PTHR44846">
    <property type="entry name" value="MANNOSYL-D-GLYCERATE TRANSPORT/METABOLISM SYSTEM REPRESSOR MNGR-RELATED"/>
    <property type="match status" value="1"/>
</dbReference>
<feature type="domain" description="HTH gntR-type" evidence="4">
    <location>
        <begin position="16"/>
        <end position="84"/>
    </location>
</feature>
<evidence type="ECO:0000313" key="5">
    <source>
        <dbReference type="EMBL" id="MBB4000063.1"/>
    </source>
</evidence>
<dbReference type="Gene3D" id="1.10.10.10">
    <property type="entry name" value="Winged helix-like DNA-binding domain superfamily/Winged helix DNA-binding domain"/>
    <property type="match status" value="1"/>
</dbReference>
<comment type="caution">
    <text evidence="5">The sequence shown here is derived from an EMBL/GenBank/DDBJ whole genome shotgun (WGS) entry which is preliminary data.</text>
</comment>
<dbReference type="Proteomes" id="UP000542776">
    <property type="component" value="Unassembled WGS sequence"/>
</dbReference>
<evidence type="ECO:0000259" key="4">
    <source>
        <dbReference type="PROSITE" id="PS50949"/>
    </source>
</evidence>
<dbReference type="SMART" id="SM00345">
    <property type="entry name" value="HTH_GNTR"/>
    <property type="match status" value="1"/>
</dbReference>
<evidence type="ECO:0000256" key="1">
    <source>
        <dbReference type="ARBA" id="ARBA00023015"/>
    </source>
</evidence>
<dbReference type="GO" id="GO:0003700">
    <property type="term" value="F:DNA-binding transcription factor activity"/>
    <property type="evidence" value="ECO:0007669"/>
    <property type="project" value="InterPro"/>
</dbReference>
<protein>
    <submittedName>
        <fullName evidence="5">GntR family transcriptional regulator</fullName>
    </submittedName>
</protein>
<name>A0A7W6MLR2_9HYPH</name>
<dbReference type="PANTHER" id="PTHR44846:SF1">
    <property type="entry name" value="MANNOSYL-D-GLYCERATE TRANSPORT_METABOLISM SYSTEM REPRESSOR MNGR-RELATED"/>
    <property type="match status" value="1"/>
</dbReference>
<dbReference type="InterPro" id="IPR036388">
    <property type="entry name" value="WH-like_DNA-bd_sf"/>
</dbReference>
<dbReference type="PROSITE" id="PS50949">
    <property type="entry name" value="HTH_GNTR"/>
    <property type="match status" value="1"/>
</dbReference>
<keyword evidence="2" id="KW-0238">DNA-binding</keyword>